<comment type="caution">
    <text evidence="2">The sequence shown here is derived from an EMBL/GenBank/DDBJ whole genome shotgun (WGS) entry which is preliminary data.</text>
</comment>
<feature type="domain" description="DUF7689" evidence="1">
    <location>
        <begin position="36"/>
        <end position="158"/>
    </location>
</feature>
<dbReference type="Pfam" id="PF24738">
    <property type="entry name" value="DUF7689"/>
    <property type="match status" value="1"/>
</dbReference>
<reference evidence="2" key="1">
    <citation type="submission" date="2019-10" db="EMBL/GenBank/DDBJ databases">
        <authorList>
            <consortium name="Genoscope - CEA"/>
            <person name="William W."/>
        </authorList>
    </citation>
    <scope>NUCLEOTIDE SEQUENCE [LARGE SCALE GENOMIC DNA]</scope>
    <source>
        <strain evidence="2">BBR_PRJEB10992</strain>
    </source>
</reference>
<dbReference type="AlphaFoldDB" id="A0A7Z9E525"/>
<sequence length="165" mass="18865">MGESKRLQMVGNNAWIQNIKEWIEQNHPNLVTTGYQITSPDTTDYNCIAWAAGSTEEWWWLDAKGQDYWPANILREESLTAFIMAYQTLGYEVCENALLETGFEKIAIYVLDGKPQHASRQLPNGNWTSKLGQYEDIEHNSLEGLEGSIYGAVSCVMKRRLIEQE</sequence>
<dbReference type="Proteomes" id="UP000184550">
    <property type="component" value="Unassembled WGS sequence"/>
</dbReference>
<proteinExistence type="predicted"/>
<dbReference type="EMBL" id="CZCU02000155">
    <property type="protein sequence ID" value="VXD23631.1"/>
    <property type="molecule type" value="Genomic_DNA"/>
</dbReference>
<accession>A0A7Z9E525</accession>
<dbReference type="InterPro" id="IPR056106">
    <property type="entry name" value="DUF7689"/>
</dbReference>
<name>A0A7Z9E525_9CYAN</name>
<evidence type="ECO:0000313" key="3">
    <source>
        <dbReference type="Proteomes" id="UP000184550"/>
    </source>
</evidence>
<protein>
    <recommendedName>
        <fullName evidence="1">DUF7689 domain-containing protein</fullName>
    </recommendedName>
</protein>
<organism evidence="2 3">
    <name type="scientific">Planktothrix serta PCC 8927</name>
    <dbReference type="NCBI Taxonomy" id="671068"/>
    <lineage>
        <taxon>Bacteria</taxon>
        <taxon>Bacillati</taxon>
        <taxon>Cyanobacteriota</taxon>
        <taxon>Cyanophyceae</taxon>
        <taxon>Oscillatoriophycideae</taxon>
        <taxon>Oscillatoriales</taxon>
        <taxon>Microcoleaceae</taxon>
        <taxon>Planktothrix</taxon>
    </lineage>
</organism>
<gene>
    <name evidence="2" type="ORF">PL8927_780218</name>
</gene>
<evidence type="ECO:0000313" key="2">
    <source>
        <dbReference type="EMBL" id="VXD23631.1"/>
    </source>
</evidence>
<evidence type="ECO:0000259" key="1">
    <source>
        <dbReference type="Pfam" id="PF24738"/>
    </source>
</evidence>
<keyword evidence="3" id="KW-1185">Reference proteome</keyword>